<reference evidence="4" key="1">
    <citation type="submission" date="2022-08" db="EMBL/GenBank/DDBJ databases">
        <title>The genomic sequence of strain Paenibacillus sp. SCIV0701.</title>
        <authorList>
            <person name="Zhao H."/>
        </authorList>
    </citation>
    <scope>NUCLEOTIDE SEQUENCE</scope>
    <source>
        <strain evidence="4">SCIV0701</strain>
    </source>
</reference>
<dbReference type="Proteomes" id="UP001141950">
    <property type="component" value="Unassembled WGS sequence"/>
</dbReference>
<dbReference type="EMBL" id="JANIPJ010000013">
    <property type="protein sequence ID" value="MCR2805732.1"/>
    <property type="molecule type" value="Genomic_DNA"/>
</dbReference>
<evidence type="ECO:0000256" key="2">
    <source>
        <dbReference type="PROSITE-ProRule" id="PRU00335"/>
    </source>
</evidence>
<dbReference type="InterPro" id="IPR039532">
    <property type="entry name" value="TetR_C_Firmicutes"/>
</dbReference>
<dbReference type="Pfam" id="PF14278">
    <property type="entry name" value="TetR_C_8"/>
    <property type="match status" value="1"/>
</dbReference>
<evidence type="ECO:0000256" key="1">
    <source>
        <dbReference type="ARBA" id="ARBA00023125"/>
    </source>
</evidence>
<feature type="DNA-binding region" description="H-T-H motif" evidence="2">
    <location>
        <begin position="37"/>
        <end position="56"/>
    </location>
</feature>
<proteinExistence type="predicted"/>
<protein>
    <submittedName>
        <fullName evidence="4">TetR/AcrR family transcriptional regulator</fullName>
    </submittedName>
</protein>
<feature type="domain" description="HTH tetR-type" evidence="3">
    <location>
        <begin position="14"/>
        <end position="74"/>
    </location>
</feature>
<organism evidence="4 5">
    <name type="scientific">Paenibacillus soyae</name>
    <dbReference type="NCBI Taxonomy" id="2969249"/>
    <lineage>
        <taxon>Bacteria</taxon>
        <taxon>Bacillati</taxon>
        <taxon>Bacillota</taxon>
        <taxon>Bacilli</taxon>
        <taxon>Bacillales</taxon>
        <taxon>Paenibacillaceae</taxon>
        <taxon>Paenibacillus</taxon>
    </lineage>
</organism>
<keyword evidence="5" id="KW-1185">Reference proteome</keyword>
<keyword evidence="1 2" id="KW-0238">DNA-binding</keyword>
<dbReference type="PANTHER" id="PTHR43479:SF23">
    <property type="entry name" value="HTH TETR-TYPE DOMAIN-CONTAINING PROTEIN"/>
    <property type="match status" value="1"/>
</dbReference>
<dbReference type="SUPFAM" id="SSF46689">
    <property type="entry name" value="Homeodomain-like"/>
    <property type="match status" value="1"/>
</dbReference>
<sequence length="195" mass="23254">MEYGRTERVDPRIVRTRQLLKDAFIDLIQEEDVDKITVNRLTERATINRVTFYQHYRDIPDMMEKLAEEMYNEIYRILHEYEARSRGLIEGEDMLLLELLEHIAANGKFYRAVLTFRKTPIFMERLHDLLAKWIEEKYDNSGSQSKFVRLNINKDIAIWYGTSSLTGLIVSWLRNGMPYTPQYMAKQFYKLVSRG</sequence>
<name>A0A9X2SC76_9BACL</name>
<dbReference type="Gene3D" id="1.10.357.10">
    <property type="entry name" value="Tetracycline Repressor, domain 2"/>
    <property type="match status" value="1"/>
</dbReference>
<gene>
    <name evidence="4" type="ORF">NQZ67_17760</name>
</gene>
<comment type="caution">
    <text evidence="4">The sequence shown here is derived from an EMBL/GenBank/DDBJ whole genome shotgun (WGS) entry which is preliminary data.</text>
</comment>
<dbReference type="PROSITE" id="PS50977">
    <property type="entry name" value="HTH_TETR_2"/>
    <property type="match status" value="1"/>
</dbReference>
<accession>A0A9X2SC76</accession>
<dbReference type="AlphaFoldDB" id="A0A9X2SC76"/>
<dbReference type="GO" id="GO:0003677">
    <property type="term" value="F:DNA binding"/>
    <property type="evidence" value="ECO:0007669"/>
    <property type="project" value="UniProtKB-UniRule"/>
</dbReference>
<evidence type="ECO:0000313" key="4">
    <source>
        <dbReference type="EMBL" id="MCR2805732.1"/>
    </source>
</evidence>
<dbReference type="InterPro" id="IPR001647">
    <property type="entry name" value="HTH_TetR"/>
</dbReference>
<evidence type="ECO:0000259" key="3">
    <source>
        <dbReference type="PROSITE" id="PS50977"/>
    </source>
</evidence>
<dbReference type="InterPro" id="IPR009057">
    <property type="entry name" value="Homeodomain-like_sf"/>
</dbReference>
<dbReference type="PANTHER" id="PTHR43479">
    <property type="entry name" value="ACREF/ENVCD OPERON REPRESSOR-RELATED"/>
    <property type="match status" value="1"/>
</dbReference>
<evidence type="ECO:0000313" key="5">
    <source>
        <dbReference type="Proteomes" id="UP001141950"/>
    </source>
</evidence>
<dbReference type="InterPro" id="IPR050624">
    <property type="entry name" value="HTH-type_Tx_Regulator"/>
</dbReference>
<dbReference type="RefSeq" id="WP_257448536.1">
    <property type="nucleotide sequence ID" value="NZ_JANIPJ010000013.1"/>
</dbReference>